<dbReference type="InterPro" id="IPR013780">
    <property type="entry name" value="Glyco_hydro_b"/>
</dbReference>
<evidence type="ECO:0008006" key="5">
    <source>
        <dbReference type="Google" id="ProtNLM"/>
    </source>
</evidence>
<feature type="transmembrane region" description="Helical" evidence="2">
    <location>
        <begin position="34"/>
        <end position="55"/>
    </location>
</feature>
<keyword evidence="4" id="KW-1185">Reference proteome</keyword>
<feature type="region of interest" description="Disordered" evidence="1">
    <location>
        <begin position="1"/>
        <end position="33"/>
    </location>
</feature>
<feature type="region of interest" description="Disordered" evidence="1">
    <location>
        <begin position="56"/>
        <end position="80"/>
    </location>
</feature>
<keyword evidence="2" id="KW-0472">Membrane</keyword>
<keyword evidence="2" id="KW-0812">Transmembrane</keyword>
<gene>
    <name evidence="3" type="ORF">N9A08_09995</name>
</gene>
<dbReference type="SUPFAM" id="SSF51445">
    <property type="entry name" value="(Trans)glycosidases"/>
    <property type="match status" value="1"/>
</dbReference>
<dbReference type="EMBL" id="CP106856">
    <property type="protein sequence ID" value="UYB34973.1"/>
    <property type="molecule type" value="Genomic_DNA"/>
</dbReference>
<dbReference type="InterPro" id="IPR052974">
    <property type="entry name" value="GH79_Enzymes"/>
</dbReference>
<dbReference type="Gene3D" id="3.20.20.80">
    <property type="entry name" value="Glycosidases"/>
    <property type="match status" value="1"/>
</dbReference>
<proteinExistence type="predicted"/>
<dbReference type="PANTHER" id="PTHR36183:SF2">
    <property type="entry name" value="BETA-GLUCURONIDASE C-TERMINAL DOMAIN-CONTAINING PROTEIN"/>
    <property type="match status" value="1"/>
</dbReference>
<reference evidence="3" key="1">
    <citation type="submission" date="2022-09" db="EMBL/GenBank/DDBJ databases">
        <authorList>
            <person name="Li D."/>
            <person name="Cheng J."/>
            <person name="Li Y."/>
        </authorList>
    </citation>
    <scope>NUCLEOTIDE SEQUENCE</scope>
    <source>
        <strain evidence="3">DL</strain>
    </source>
</reference>
<protein>
    <recommendedName>
        <fullName evidence="5">Glycosyl hydrolase family 79, N-terminal domain</fullName>
    </recommendedName>
</protein>
<dbReference type="PANTHER" id="PTHR36183">
    <property type="entry name" value="BETA-GLUCURONIDASE"/>
    <property type="match status" value="1"/>
</dbReference>
<name>A0ABY6FP42_9MICC</name>
<sequence>MPENLPGPESPSVSQETDASLRARRGSRKKRSRWIAGGAAAALVLAAGTALPLVLNNDDEPPPADAAAVETVETPDAPSPLPPAPEFVYYNQAGPPEGSPLNPVDPLTVSVDGTGIGTQLREGLVGLSLEATDLADPQLSGDNPEMVQTLSGLGKPLLRFGGNAVDRRFFWTSSGEPLPGNLKGDKAHPVRAVTPADLERVAALLDAVDGTINLTVDLGHYDPARAADMAAHAARIFGERLVGITVGNEPNGYPNNGLRDAGWTSEDYLTELKAYAQAIHEASPGVKIVGPGVYSQSWWEPFAKAELPQEKIFSFHHYPLSSCDGTKDPTGEPILANLMSQNIHDHSAYYRGEALKPANAAGLETWITEAGVSACPGSNETTKTHASSLWAADYALGGAKQGITRMSFHSSLITCTGGPPMSAICTGGAYLQPNGQVDERANFFGLSMVAEMPPGDFHETTEDGGGLSHSYAVRHEDGSLSVIIINANNPETDAQMEVTLELPGRPLTAAMTQMTGPSYSSEDGTLIDGQRAEPAPVAERLTLPGFEYGSTTQQFALTAGTVTVLNFQLQP</sequence>
<organism evidence="3 4">
    <name type="scientific">Arthrobacter koreensis</name>
    <dbReference type="NCBI Taxonomy" id="199136"/>
    <lineage>
        <taxon>Bacteria</taxon>
        <taxon>Bacillati</taxon>
        <taxon>Actinomycetota</taxon>
        <taxon>Actinomycetes</taxon>
        <taxon>Micrococcales</taxon>
        <taxon>Micrococcaceae</taxon>
        <taxon>Arthrobacter</taxon>
    </lineage>
</organism>
<evidence type="ECO:0000256" key="2">
    <source>
        <dbReference type="SAM" id="Phobius"/>
    </source>
</evidence>
<evidence type="ECO:0000313" key="4">
    <source>
        <dbReference type="Proteomes" id="UP001063368"/>
    </source>
</evidence>
<feature type="compositionally biased region" description="Low complexity" evidence="1">
    <location>
        <begin position="65"/>
        <end position="76"/>
    </location>
</feature>
<accession>A0ABY6FP42</accession>
<evidence type="ECO:0000256" key="1">
    <source>
        <dbReference type="SAM" id="MobiDB-lite"/>
    </source>
</evidence>
<evidence type="ECO:0000313" key="3">
    <source>
        <dbReference type="EMBL" id="UYB34973.1"/>
    </source>
</evidence>
<dbReference type="RefSeq" id="WP_263127037.1">
    <property type="nucleotide sequence ID" value="NZ_CP106856.1"/>
</dbReference>
<dbReference type="Proteomes" id="UP001063368">
    <property type="component" value="Chromosome"/>
</dbReference>
<feature type="compositionally biased region" description="Basic residues" evidence="1">
    <location>
        <begin position="22"/>
        <end position="33"/>
    </location>
</feature>
<keyword evidence="2" id="KW-1133">Transmembrane helix</keyword>
<dbReference type="Gene3D" id="2.60.40.1180">
    <property type="entry name" value="Golgi alpha-mannosidase II"/>
    <property type="match status" value="1"/>
</dbReference>
<dbReference type="InterPro" id="IPR017853">
    <property type="entry name" value="GH"/>
</dbReference>